<organism evidence="1 2">
    <name type="scientific">Panagrolaimus sp. PS1159</name>
    <dbReference type="NCBI Taxonomy" id="55785"/>
    <lineage>
        <taxon>Eukaryota</taxon>
        <taxon>Metazoa</taxon>
        <taxon>Ecdysozoa</taxon>
        <taxon>Nematoda</taxon>
        <taxon>Chromadorea</taxon>
        <taxon>Rhabditida</taxon>
        <taxon>Tylenchina</taxon>
        <taxon>Panagrolaimomorpha</taxon>
        <taxon>Panagrolaimoidea</taxon>
        <taxon>Panagrolaimidae</taxon>
        <taxon>Panagrolaimus</taxon>
    </lineage>
</organism>
<dbReference type="WBParaSite" id="PS1159_v2.g22783.t1">
    <property type="protein sequence ID" value="PS1159_v2.g22783.t1"/>
    <property type="gene ID" value="PS1159_v2.g22783"/>
</dbReference>
<dbReference type="Proteomes" id="UP000887580">
    <property type="component" value="Unplaced"/>
</dbReference>
<accession>A0AC35G0U9</accession>
<evidence type="ECO:0000313" key="2">
    <source>
        <dbReference type="WBParaSite" id="PS1159_v2.g22783.t1"/>
    </source>
</evidence>
<evidence type="ECO:0000313" key="1">
    <source>
        <dbReference type="Proteomes" id="UP000887580"/>
    </source>
</evidence>
<reference evidence="2" key="1">
    <citation type="submission" date="2022-11" db="UniProtKB">
        <authorList>
            <consortium name="WormBaseParasite"/>
        </authorList>
    </citation>
    <scope>IDENTIFICATION</scope>
</reference>
<protein>
    <submittedName>
        <fullName evidence="2">Uncharacterized protein</fullName>
    </submittedName>
</protein>
<proteinExistence type="predicted"/>
<sequence>MSCKYFYPKYFVFPVKDLDVYPDSIYKADGEIFNASKFFPKLWLYDSLFANGDLKMSTLIPKIYKFDLHSLRINQNLTFADYQKLTSSGSVEWISLLCSTIRNADDSIVTADKLLEGLDNLHTFSTINSNNFLMLQTETVKKIVQHLNGYKKMRDFHLCRVNESFDFALFSDFLLKNETVSVYFYY</sequence>
<name>A0AC35G0U9_9BILA</name>